<keyword evidence="8" id="KW-0443">Lipid metabolism</keyword>
<dbReference type="CDD" id="cd03506">
    <property type="entry name" value="Delta6-FADS-like"/>
    <property type="match status" value="1"/>
</dbReference>
<dbReference type="GO" id="GO:0005789">
    <property type="term" value="C:endoplasmic reticulum membrane"/>
    <property type="evidence" value="ECO:0007669"/>
    <property type="project" value="UniProtKB-SubCell"/>
</dbReference>
<feature type="transmembrane region" description="Helical" evidence="11">
    <location>
        <begin position="163"/>
        <end position="188"/>
    </location>
</feature>
<keyword evidence="4" id="KW-0349">Heme</keyword>
<dbReference type="InterPro" id="IPR005804">
    <property type="entry name" value="FA_desaturase_dom"/>
</dbReference>
<proteinExistence type="predicted"/>
<dbReference type="Proteomes" id="UP000326458">
    <property type="component" value="Unassembled WGS sequence"/>
</dbReference>
<dbReference type="GO" id="GO:0016717">
    <property type="term" value="F:oxidoreductase activity, acting on paired donors, with oxidation of a pair of donors resulting in the reduction of molecular oxygen to two molecules of water"/>
    <property type="evidence" value="ECO:0007669"/>
    <property type="project" value="TreeGrafter"/>
</dbReference>
<dbReference type="InterPro" id="IPR012171">
    <property type="entry name" value="Fatty_acid_desaturase"/>
</dbReference>
<feature type="domain" description="Cytochrome b5 heme-binding" evidence="12">
    <location>
        <begin position="55"/>
        <end position="132"/>
    </location>
</feature>
<dbReference type="PANTHER" id="PTHR19353">
    <property type="entry name" value="FATTY ACID DESATURASE 2"/>
    <property type="match status" value="1"/>
</dbReference>
<dbReference type="InterPro" id="IPR001199">
    <property type="entry name" value="Cyt_B5-like_heme/steroid-bd"/>
</dbReference>
<comment type="subcellular location">
    <subcellularLocation>
        <location evidence="1">Endoplasmic reticulum membrane</location>
        <topology evidence="1">Multi-pass membrane protein</topology>
    </subcellularLocation>
</comment>
<name>A0A5N3VHV2_MUNMU</name>
<feature type="transmembrane region" description="Helical" evidence="11">
    <location>
        <begin position="194"/>
        <end position="215"/>
    </location>
</feature>
<evidence type="ECO:0000256" key="4">
    <source>
        <dbReference type="ARBA" id="ARBA00022617"/>
    </source>
</evidence>
<evidence type="ECO:0000256" key="3">
    <source>
        <dbReference type="ARBA" id="ARBA00022516"/>
    </source>
</evidence>
<organism evidence="13 14">
    <name type="scientific">Muntiacus muntjak</name>
    <name type="common">Barking deer</name>
    <name type="synonym">Indian muntjac</name>
    <dbReference type="NCBI Taxonomy" id="9888"/>
    <lineage>
        <taxon>Eukaryota</taxon>
        <taxon>Metazoa</taxon>
        <taxon>Chordata</taxon>
        <taxon>Craniata</taxon>
        <taxon>Vertebrata</taxon>
        <taxon>Euteleostomi</taxon>
        <taxon>Mammalia</taxon>
        <taxon>Eutheria</taxon>
        <taxon>Laurasiatheria</taxon>
        <taxon>Artiodactyla</taxon>
        <taxon>Ruminantia</taxon>
        <taxon>Pecora</taxon>
        <taxon>Cervidae</taxon>
        <taxon>Muntiacinae</taxon>
        <taxon>Muntiacus</taxon>
    </lineage>
</organism>
<evidence type="ECO:0000256" key="8">
    <source>
        <dbReference type="ARBA" id="ARBA00023098"/>
    </source>
</evidence>
<dbReference type="FunFam" id="3.10.120.10:FF:000007">
    <property type="entry name" value="Sulfite oxidase, mitochondrial"/>
    <property type="match status" value="1"/>
</dbReference>
<evidence type="ECO:0000313" key="13">
    <source>
        <dbReference type="EMBL" id="KAB0348694.1"/>
    </source>
</evidence>
<dbReference type="PROSITE" id="PS50255">
    <property type="entry name" value="CYTOCHROME_B5_2"/>
    <property type="match status" value="1"/>
</dbReference>
<reference evidence="13 14" key="1">
    <citation type="submission" date="2019-06" db="EMBL/GenBank/DDBJ databases">
        <title>Discovery of a novel chromosome fission-fusion reversal in muntjac.</title>
        <authorList>
            <person name="Mudd A.B."/>
            <person name="Bredeson J.V."/>
            <person name="Baum R."/>
            <person name="Hockemeyer D."/>
            <person name="Rokhsar D.S."/>
        </authorList>
    </citation>
    <scope>NUCLEOTIDE SEQUENCE [LARGE SCALE GENOMIC DNA]</scope>
    <source>
        <strain evidence="13">UTSW_UCB_Mm</strain>
        <tissue evidence="13">Fibroblast cell line</tissue>
    </source>
</reference>
<dbReference type="PRINTS" id="PR00363">
    <property type="entry name" value="CYTOCHROMEB5"/>
</dbReference>
<dbReference type="UniPathway" id="UPA00658"/>
<dbReference type="SUPFAM" id="SSF55856">
    <property type="entry name" value="Cytochrome b5-like heme/steroid binding domain"/>
    <property type="match status" value="1"/>
</dbReference>
<evidence type="ECO:0000256" key="1">
    <source>
        <dbReference type="ARBA" id="ARBA00004477"/>
    </source>
</evidence>
<keyword evidence="9" id="KW-0275">Fatty acid biosynthesis</keyword>
<evidence type="ECO:0000256" key="7">
    <source>
        <dbReference type="ARBA" id="ARBA00023004"/>
    </source>
</evidence>
<comment type="caution">
    <text evidence="13">The sequence shown here is derived from an EMBL/GenBank/DDBJ whole genome shotgun (WGS) entry which is preliminary data.</text>
</comment>
<dbReference type="EMBL" id="VCEA01000002">
    <property type="protein sequence ID" value="KAB0348694.1"/>
    <property type="molecule type" value="Genomic_DNA"/>
</dbReference>
<keyword evidence="3" id="KW-0444">Lipid biosynthesis</keyword>
<feature type="transmembrane region" description="Helical" evidence="11">
    <location>
        <begin position="300"/>
        <end position="318"/>
    </location>
</feature>
<dbReference type="Pfam" id="PF00487">
    <property type="entry name" value="FA_desaturase"/>
    <property type="match status" value="1"/>
</dbReference>
<dbReference type="SMART" id="SM01117">
    <property type="entry name" value="Cyt-b5"/>
    <property type="match status" value="1"/>
</dbReference>
<dbReference type="PIRSF" id="PIRSF015921">
    <property type="entry name" value="FA_sphinglp_des"/>
    <property type="match status" value="1"/>
</dbReference>
<feature type="region of interest" description="Disordered" evidence="10">
    <location>
        <begin position="1"/>
        <end position="37"/>
    </location>
</feature>
<dbReference type="AlphaFoldDB" id="A0A5N3VHV2"/>
<dbReference type="PANTHER" id="PTHR19353:SF22">
    <property type="entry name" value="FATTY ACID DESATURASE 2-LIKE PROTEIN FADS2B-RELATED"/>
    <property type="match status" value="1"/>
</dbReference>
<dbReference type="GO" id="GO:0006636">
    <property type="term" value="P:unsaturated fatty acid biosynthetic process"/>
    <property type="evidence" value="ECO:0007669"/>
    <property type="project" value="UniProtKB-UniPathway"/>
</dbReference>
<dbReference type="Pfam" id="PF00173">
    <property type="entry name" value="Cyt-b5"/>
    <property type="match status" value="1"/>
</dbReference>
<protein>
    <recommendedName>
        <fullName evidence="12">Cytochrome b5 heme-binding domain-containing protein</fullName>
    </recommendedName>
</protein>
<evidence type="ECO:0000256" key="6">
    <source>
        <dbReference type="ARBA" id="ARBA00022832"/>
    </source>
</evidence>
<keyword evidence="11" id="KW-1133">Transmembrane helix</keyword>
<keyword evidence="11" id="KW-0472">Membrane</keyword>
<keyword evidence="14" id="KW-1185">Reference proteome</keyword>
<dbReference type="GO" id="GO:0046872">
    <property type="term" value="F:metal ion binding"/>
    <property type="evidence" value="ECO:0007669"/>
    <property type="project" value="UniProtKB-KW"/>
</dbReference>
<evidence type="ECO:0000256" key="10">
    <source>
        <dbReference type="SAM" id="MobiDB-lite"/>
    </source>
</evidence>
<keyword evidence="11" id="KW-0812">Transmembrane</keyword>
<accession>A0A5N3VHV2</accession>
<feature type="transmembrane region" description="Helical" evidence="11">
    <location>
        <begin position="338"/>
        <end position="362"/>
    </location>
</feature>
<gene>
    <name evidence="13" type="ORF">FD754_013551</name>
</gene>
<evidence type="ECO:0000256" key="2">
    <source>
        <dbReference type="ARBA" id="ARBA00005105"/>
    </source>
</evidence>
<comment type="pathway">
    <text evidence="2">Lipid metabolism; polyunsaturated fatty acid biosynthesis.</text>
</comment>
<sequence>MFEEKSEGNGSLVDENQLYLGAKHQANGKPGASGKARLSARQEANDKCDLLRKSLNRYTWQEIQRHNQETDQWLVINRKVYDVTGWADRHPGGRKVLNHYAGEDATDVFRAMHPDPDIVRLYLKPLLIGELAPEEPNQERNKNSQLVEDFQELRRTLETMNLFNANLGFFFLHLAQILILEALAWVIVWHFGSGWLVTMFISLLLTVAQAQGAFLQHDMGHLSMFKKAKWNRLMQKFVTGHLKGLTAKWWNIQHFQHHVKTNIYSKDPDIDLGPFLVIGDLQPVKYGKNKIKYINYEKQHLYFCMVGVPLLMPVYFNLKSILTMYHGRDWKDFAWVSSFYIRYFITFGPFYGIFGTMALIYLVKFLESPWIACVTQMSHIPMKVSKEENQDWFSTQVLATCNVKQSFFNDWFTGHLNFQIEHHLFPTMPRHNYHKVAPLVKSLCAKHELPYVNKPMLKAFGDTVRALKKSGALWKEAYCMHPEI</sequence>
<dbReference type="Gene3D" id="3.10.120.10">
    <property type="entry name" value="Cytochrome b5-like heme/steroid binding domain"/>
    <property type="match status" value="1"/>
</dbReference>
<keyword evidence="7" id="KW-0408">Iron</keyword>
<evidence type="ECO:0000313" key="14">
    <source>
        <dbReference type="Proteomes" id="UP000326458"/>
    </source>
</evidence>
<evidence type="ECO:0000256" key="11">
    <source>
        <dbReference type="SAM" id="Phobius"/>
    </source>
</evidence>
<keyword evidence="5" id="KW-0479">Metal-binding</keyword>
<evidence type="ECO:0000256" key="9">
    <source>
        <dbReference type="ARBA" id="ARBA00023160"/>
    </source>
</evidence>
<evidence type="ECO:0000256" key="5">
    <source>
        <dbReference type="ARBA" id="ARBA00022723"/>
    </source>
</evidence>
<keyword evidence="6" id="KW-0276">Fatty acid metabolism</keyword>
<evidence type="ECO:0000259" key="12">
    <source>
        <dbReference type="PROSITE" id="PS50255"/>
    </source>
</evidence>
<dbReference type="InterPro" id="IPR036400">
    <property type="entry name" value="Cyt_B5-like_heme/steroid_sf"/>
</dbReference>